<dbReference type="EMBL" id="MCGR01000008">
    <property type="protein sequence ID" value="ORY88761.1"/>
    <property type="molecule type" value="Genomic_DNA"/>
</dbReference>
<feature type="region of interest" description="Disordered" evidence="2">
    <location>
        <begin position="699"/>
        <end position="726"/>
    </location>
</feature>
<feature type="compositionally biased region" description="Basic and acidic residues" evidence="2">
    <location>
        <begin position="301"/>
        <end position="311"/>
    </location>
</feature>
<feature type="compositionally biased region" description="Basic and acidic residues" evidence="2">
    <location>
        <begin position="715"/>
        <end position="726"/>
    </location>
</feature>
<dbReference type="Pfam" id="PF08729">
    <property type="entry name" value="HUN"/>
    <property type="match status" value="1"/>
</dbReference>
<feature type="compositionally biased region" description="Low complexity" evidence="2">
    <location>
        <begin position="186"/>
        <end position="204"/>
    </location>
</feature>
<feature type="compositionally biased region" description="Basic and acidic residues" evidence="2">
    <location>
        <begin position="8"/>
        <end position="24"/>
    </location>
</feature>
<organism evidence="5 6">
    <name type="scientific">Leucosporidium creatinivorum</name>
    <dbReference type="NCBI Taxonomy" id="106004"/>
    <lineage>
        <taxon>Eukaryota</taxon>
        <taxon>Fungi</taxon>
        <taxon>Dikarya</taxon>
        <taxon>Basidiomycota</taxon>
        <taxon>Pucciniomycotina</taxon>
        <taxon>Microbotryomycetes</taxon>
        <taxon>Leucosporidiales</taxon>
        <taxon>Leucosporidium</taxon>
    </lineage>
</organism>
<dbReference type="OrthoDB" id="5576775at2759"/>
<dbReference type="InParanoid" id="A0A1Y2FYY1"/>
<dbReference type="STRING" id="106004.A0A1Y2FYY1"/>
<feature type="compositionally biased region" description="Low complexity" evidence="2">
    <location>
        <begin position="378"/>
        <end position="391"/>
    </location>
</feature>
<evidence type="ECO:0008006" key="7">
    <source>
        <dbReference type="Google" id="ProtNLM"/>
    </source>
</evidence>
<evidence type="ECO:0000313" key="6">
    <source>
        <dbReference type="Proteomes" id="UP000193467"/>
    </source>
</evidence>
<gene>
    <name evidence="5" type="ORF">BCR35DRAFT_204914</name>
</gene>
<name>A0A1Y2FYY1_9BASI</name>
<dbReference type="Pfam" id="PF14075">
    <property type="entry name" value="UBN_AB"/>
    <property type="match status" value="1"/>
</dbReference>
<dbReference type="CDD" id="cd22541">
    <property type="entry name" value="SP5_N"/>
    <property type="match status" value="1"/>
</dbReference>
<feature type="compositionally biased region" description="Acidic residues" evidence="2">
    <location>
        <begin position="315"/>
        <end position="345"/>
    </location>
</feature>
<protein>
    <recommendedName>
        <fullName evidence="7">Ubinuclein middle domain-containing protein</fullName>
    </recommendedName>
</protein>
<evidence type="ECO:0000256" key="2">
    <source>
        <dbReference type="SAM" id="MobiDB-lite"/>
    </source>
</evidence>
<feature type="domain" description="Ubinuclein middle" evidence="4">
    <location>
        <begin position="544"/>
        <end position="799"/>
    </location>
</feature>
<sequence length="814" mass="86439">MAPIAFPHGEHPDGDPFAEADKQRNSNSLLGRLEAQALAEQAQQEKAAAQQQGTPSNRAAVPPPTRSASLRSSRSTTSAAASTKKAEKLETVIIGDSDEDSQEAKEVALQMVAGNGRRSAPVSAGKANGKGVSTRKHAREETQEDIVMVDADKPEAQRARTKSPTPQAEPSVVEAAPKSAVKTLTRADSSNSLSSLPSSRATSPVVQNLPAPAPPSASRVPSIDALLSHPLPSANEPTKAASPSEPIEVPVAVPASHQVHAPVPARRAKSPPVAPLPKPKRVSKTIRLEITLPAPGTAEEVPQHNIDELAKDAGYMDEPEPEAEDEEKDGSNTEGEDGDSDESDGEGGKKKKEQDQADGKEKGDDKMEGVETAAGPSGEATASAGGDAAAAPVKRRKRGPNVVQGRHGGYDTEDPFVDDTELDLYEPKHYVPALRPGFFVCTGDVEVETKKNRGRVAGSKNKPKYDENGNVIPATRKAKGAAGDPPTPGASTSAARGGAKGSAPPTPRLDDDLPSVSSLPAFGSTGPLPPVSKASAKKPERTGPHSFSPELQAEIDMLKAEINKESFEVKGKFPPRLRPILIEVAQKALDLGEYDDDFFAILPKLFPYNLFTMKKLVKREIFAYRISTMTAAQDEHIDIIRRGVNETLARQKKEFEEAHATWAVEKAKFDAGVSASRQTSPETPAIGAVAPLAAIAGTPGSSKAGEVGTSPGPGGKDDDGGPTEPKFKFRFTEPMRFAILNAVELDDEMSALFTEKQELEKGVEKGEKPFSGMNARKNLYSKISTLWPTGDMTTNQLSREMSAAKAKRNKHIEA</sequence>
<feature type="compositionally biased region" description="Low complexity" evidence="2">
    <location>
        <begin position="66"/>
        <end position="83"/>
    </location>
</feature>
<comment type="caution">
    <text evidence="5">The sequence shown here is derived from an EMBL/GenBank/DDBJ whole genome shotgun (WGS) entry which is preliminary data.</text>
</comment>
<dbReference type="AlphaFoldDB" id="A0A1Y2FYY1"/>
<accession>A0A1Y2FYY1</accession>
<keyword evidence="1" id="KW-0597">Phosphoprotein</keyword>
<dbReference type="InterPro" id="IPR026947">
    <property type="entry name" value="UBN_middle_dom"/>
</dbReference>
<evidence type="ECO:0000259" key="3">
    <source>
        <dbReference type="Pfam" id="PF08729"/>
    </source>
</evidence>
<evidence type="ECO:0000259" key="4">
    <source>
        <dbReference type="Pfam" id="PF14075"/>
    </source>
</evidence>
<keyword evidence="6" id="KW-1185">Reference proteome</keyword>
<evidence type="ECO:0000313" key="5">
    <source>
        <dbReference type="EMBL" id="ORY88761.1"/>
    </source>
</evidence>
<dbReference type="Proteomes" id="UP000193467">
    <property type="component" value="Unassembled WGS sequence"/>
</dbReference>
<feature type="region of interest" description="Disordered" evidence="2">
    <location>
        <begin position="449"/>
        <end position="550"/>
    </location>
</feature>
<reference evidence="5 6" key="1">
    <citation type="submission" date="2016-07" db="EMBL/GenBank/DDBJ databases">
        <title>Pervasive Adenine N6-methylation of Active Genes in Fungi.</title>
        <authorList>
            <consortium name="DOE Joint Genome Institute"/>
            <person name="Mondo S.J."/>
            <person name="Dannebaum R.O."/>
            <person name="Kuo R.C."/>
            <person name="Labutti K."/>
            <person name="Haridas S."/>
            <person name="Kuo A."/>
            <person name="Salamov A."/>
            <person name="Ahrendt S.R."/>
            <person name="Lipzen A."/>
            <person name="Sullivan W."/>
            <person name="Andreopoulos W.B."/>
            <person name="Clum A."/>
            <person name="Lindquist E."/>
            <person name="Daum C."/>
            <person name="Ramamoorthy G.K."/>
            <person name="Gryganskyi A."/>
            <person name="Culley D."/>
            <person name="Magnuson J.K."/>
            <person name="James T.Y."/>
            <person name="O'Malley M.A."/>
            <person name="Stajich J.E."/>
            <person name="Spatafora J.W."/>
            <person name="Visel A."/>
            <person name="Grigoriev I.V."/>
        </authorList>
    </citation>
    <scope>NUCLEOTIDE SEQUENCE [LARGE SCALE GENOMIC DNA]</scope>
    <source>
        <strain evidence="5 6">62-1032</strain>
    </source>
</reference>
<feature type="compositionally biased region" description="Low complexity" evidence="2">
    <location>
        <begin position="33"/>
        <end position="52"/>
    </location>
</feature>
<feature type="compositionally biased region" description="Basic and acidic residues" evidence="2">
    <location>
        <begin position="346"/>
        <end position="369"/>
    </location>
</feature>
<feature type="domain" description="Hpc2-related" evidence="3">
    <location>
        <begin position="396"/>
        <end position="446"/>
    </location>
</feature>
<proteinExistence type="predicted"/>
<dbReference type="InterPro" id="IPR014840">
    <property type="entry name" value="HRD"/>
</dbReference>
<feature type="region of interest" description="Disordered" evidence="2">
    <location>
        <begin position="1"/>
        <end position="417"/>
    </location>
</feature>
<evidence type="ECO:0000256" key="1">
    <source>
        <dbReference type="ARBA" id="ARBA00022553"/>
    </source>
</evidence>